<accession>A0ABM8VBG3</accession>
<evidence type="ECO:0000256" key="1">
    <source>
        <dbReference type="ARBA" id="ARBA00022801"/>
    </source>
</evidence>
<keyword evidence="1 3" id="KW-0378">Hydrolase</keyword>
<organism evidence="6 7">
    <name type="scientific">Paenibacillus allorhizosphaerae</name>
    <dbReference type="NCBI Taxonomy" id="2849866"/>
    <lineage>
        <taxon>Bacteria</taxon>
        <taxon>Bacillati</taxon>
        <taxon>Bacillota</taxon>
        <taxon>Bacilli</taxon>
        <taxon>Bacillales</taxon>
        <taxon>Paenibacillaceae</taxon>
        <taxon>Paenibacillus</taxon>
    </lineage>
</organism>
<feature type="domain" description="GH26" evidence="5">
    <location>
        <begin position="127"/>
        <end position="465"/>
    </location>
</feature>
<dbReference type="InterPro" id="IPR012854">
    <property type="entry name" value="Cu_amine_oxidase-like_N"/>
</dbReference>
<feature type="active site" description="Nucleophile" evidence="3">
    <location>
        <position position="385"/>
    </location>
</feature>
<dbReference type="EMBL" id="CAJVCE010000002">
    <property type="protein sequence ID" value="CAG7619851.1"/>
    <property type="molecule type" value="Genomic_DNA"/>
</dbReference>
<evidence type="ECO:0000256" key="4">
    <source>
        <dbReference type="SAM" id="MobiDB-lite"/>
    </source>
</evidence>
<feature type="active site" description="Proton donor" evidence="3">
    <location>
        <position position="280"/>
    </location>
</feature>
<dbReference type="InterPro" id="IPR022790">
    <property type="entry name" value="GH26_dom"/>
</dbReference>
<evidence type="ECO:0000259" key="5">
    <source>
        <dbReference type="PROSITE" id="PS51764"/>
    </source>
</evidence>
<sequence>MSSGNRQKNSLHRSELGRADASTTLRHNRRRLRNRKLLTVAICTSLALAVPPWSGKAHADAIWDRWQAADAAVAKGDPSAAVPHWKFLVEHYASKGDWESAALFSGRLNEYFDQTKDYEQAIRYYELENEYWLKFGKDWGAADLQRADQIRTIAELYMTVSDTETLRKRSAPVSGKLAKYEPEYGSYIGLYSERDPKMQNYFDRSEQFYGKKHALYLAYSPVNATFPKEYATRAKQAGAALQIAWEPSEGLDAVTESVVRSWAKGAKEAGIPIFLRYASEMNGDWVKWHGDPQLYIEKFRMVHDMMAQEAPNVAMVWSPADVPIYAMDAYYPGDDYVDWVGVSLYTEPYENGDPQQANMQATSPIERLDYLYNKFADRKPIMLSESGVSHYANKPDESFADYGLLNLQRLYEIMPAKYPRLKSITYFNVNLAMTESKNNYSLRDNDAIYKLYKQMIASPFYLNKVENGAKPADLRGNVPVDGNHAFTKSTHITPFVKIPDIYIGKLEYYVNGKLIETQTNPPFGIDLKAGDVPEGSVIELAVYNKQGSKVTSKSFPIRSDISIMLNGKELAFEQPPVIREGNTLTPIRAIFEAMGATVKWDAATRTATAQKGTTTVAVQVGSDTALLNNVPATLEMPAQLINDSTMVPARFAAEAFGGAVSWDGDTRTVQINNDGKAVAQKADAAAWSTAVVTSQGEGDEPQNGARLVAWFKLQFAKIAKWWGDFA</sequence>
<dbReference type="Proteomes" id="UP000730618">
    <property type="component" value="Unassembled WGS sequence"/>
</dbReference>
<protein>
    <recommendedName>
        <fullName evidence="5">GH26 domain-containing protein</fullName>
    </recommendedName>
</protein>
<evidence type="ECO:0000313" key="6">
    <source>
        <dbReference type="EMBL" id="CAG7619851.1"/>
    </source>
</evidence>
<evidence type="ECO:0000256" key="3">
    <source>
        <dbReference type="PROSITE-ProRule" id="PRU01100"/>
    </source>
</evidence>
<reference evidence="6 7" key="1">
    <citation type="submission" date="2021-06" db="EMBL/GenBank/DDBJ databases">
        <authorList>
            <person name="Criscuolo A."/>
        </authorList>
    </citation>
    <scope>NUCLEOTIDE SEQUENCE [LARGE SCALE GENOMIC DNA]</scope>
    <source>
        <strain evidence="7">CIP 111802</strain>
    </source>
</reference>
<keyword evidence="2 3" id="KW-0326">Glycosidase</keyword>
<dbReference type="PROSITE" id="PS51764">
    <property type="entry name" value="GH26"/>
    <property type="match status" value="1"/>
</dbReference>
<gene>
    <name evidence="6" type="ORF">PAECIP111802_00626</name>
</gene>
<dbReference type="InterPro" id="IPR000805">
    <property type="entry name" value="Glyco_hydro_26"/>
</dbReference>
<comment type="caution">
    <text evidence="6">The sequence shown here is derived from an EMBL/GenBank/DDBJ whole genome shotgun (WGS) entry which is preliminary data.</text>
</comment>
<feature type="region of interest" description="Disordered" evidence="4">
    <location>
        <begin position="1"/>
        <end position="25"/>
    </location>
</feature>
<dbReference type="Pfam" id="PF02156">
    <property type="entry name" value="Glyco_hydro_26"/>
    <property type="match status" value="1"/>
</dbReference>
<dbReference type="RefSeq" id="WP_230414620.1">
    <property type="nucleotide sequence ID" value="NZ_CAJVCE010000002.1"/>
</dbReference>
<evidence type="ECO:0000313" key="7">
    <source>
        <dbReference type="Proteomes" id="UP000730618"/>
    </source>
</evidence>
<evidence type="ECO:0000256" key="2">
    <source>
        <dbReference type="ARBA" id="ARBA00023295"/>
    </source>
</evidence>
<dbReference type="PANTHER" id="PTHR40079:SF4">
    <property type="entry name" value="GH26 DOMAIN-CONTAINING PROTEIN-RELATED"/>
    <property type="match status" value="1"/>
</dbReference>
<dbReference type="PANTHER" id="PTHR40079">
    <property type="entry name" value="MANNAN ENDO-1,4-BETA-MANNOSIDASE E-RELATED"/>
    <property type="match status" value="1"/>
</dbReference>
<dbReference type="Pfam" id="PF07833">
    <property type="entry name" value="Cu_amine_oxidN1"/>
    <property type="match status" value="1"/>
</dbReference>
<proteinExistence type="inferred from homology"/>
<comment type="similarity">
    <text evidence="3">Belongs to the glycosyl hydrolase 26 family.</text>
</comment>
<name>A0ABM8VBG3_9BACL</name>
<keyword evidence="7" id="KW-1185">Reference proteome</keyword>